<proteinExistence type="predicted"/>
<reference evidence="1 2" key="1">
    <citation type="submission" date="2017-10" db="EMBL/GenBank/DDBJ databases">
        <authorList>
            <person name="Regsiter A."/>
            <person name="William W."/>
        </authorList>
    </citation>
    <scope>NUCLEOTIDE SEQUENCE [LARGE SCALE GENOMIC DNA]</scope>
    <source>
        <strain evidence="1 2">CFBP6991</strain>
    </source>
</reference>
<dbReference type="RefSeq" id="WP_099801837.1">
    <property type="nucleotide sequence ID" value="NZ_OCZC01000058.1"/>
</dbReference>
<organism evidence="1 2">
    <name type="scientific">Xanthomonas campestris pv. phaseoli</name>
    <dbReference type="NCBI Taxonomy" id="317013"/>
    <lineage>
        <taxon>Bacteria</taxon>
        <taxon>Pseudomonadati</taxon>
        <taxon>Pseudomonadota</taxon>
        <taxon>Gammaproteobacteria</taxon>
        <taxon>Lysobacterales</taxon>
        <taxon>Lysobacteraceae</taxon>
        <taxon>Xanthomonas</taxon>
    </lineage>
</organism>
<gene>
    <name evidence="1" type="ORF">XFF6991_310151</name>
</gene>
<dbReference type="Proteomes" id="UP000234345">
    <property type="component" value="Unassembled WGS sequence"/>
</dbReference>
<dbReference type="EMBL" id="OCZC01000058">
    <property type="protein sequence ID" value="SOO23981.1"/>
    <property type="molecule type" value="Genomic_DNA"/>
</dbReference>
<name>A0A7Z7J0C0_XANCH</name>
<accession>A0A7Z7J0C0</accession>
<evidence type="ECO:0000313" key="2">
    <source>
        <dbReference type="Proteomes" id="UP000234345"/>
    </source>
</evidence>
<comment type="caution">
    <text evidence="1">The sequence shown here is derived from an EMBL/GenBank/DDBJ whole genome shotgun (WGS) entry which is preliminary data.</text>
</comment>
<sequence length="217" mass="22093">MSWGAVAGAAVSVVGGVIANNKNKKANGQAQSAADANYYANTQNMQPYLNAGTGAVNQLAQLNSGNYSSFQESPDYQFTLQQGLQGLDRSAAARGSLYSGGQQADALKYGQGLASQEYNNYYNKLASLAGMGQSAASALAGVGNTYANATANNAYQSAANSNALTGLLTGVGSNLASNINYGGGRQSSYTGNGTGAGSINAFGNNLYTFKGRTGYYG</sequence>
<evidence type="ECO:0008006" key="3">
    <source>
        <dbReference type="Google" id="ProtNLM"/>
    </source>
</evidence>
<evidence type="ECO:0000313" key="1">
    <source>
        <dbReference type="EMBL" id="SOO23981.1"/>
    </source>
</evidence>
<protein>
    <recommendedName>
        <fullName evidence="3">DNA transfer protein</fullName>
    </recommendedName>
</protein>
<dbReference type="AlphaFoldDB" id="A0A7Z7J0C0"/>